<gene>
    <name evidence="1" type="ORF">DY240_29675</name>
</gene>
<dbReference type="EMBL" id="QUAL01000433">
    <property type="protein sequence ID" value="RIQ11164.1"/>
    <property type="molecule type" value="Genomic_DNA"/>
</dbReference>
<comment type="caution">
    <text evidence="1">The sequence shown here is derived from an EMBL/GenBank/DDBJ whole genome shotgun (WGS) entry which is preliminary data.</text>
</comment>
<organism evidence="1 2">
    <name type="scientific">Jiangella rhizosphaerae</name>
    <dbReference type="NCBI Taxonomy" id="2293569"/>
    <lineage>
        <taxon>Bacteria</taxon>
        <taxon>Bacillati</taxon>
        <taxon>Actinomycetota</taxon>
        <taxon>Actinomycetes</taxon>
        <taxon>Jiangellales</taxon>
        <taxon>Jiangellaceae</taxon>
        <taxon>Jiangella</taxon>
    </lineage>
</organism>
<evidence type="ECO:0008006" key="3">
    <source>
        <dbReference type="Google" id="ProtNLM"/>
    </source>
</evidence>
<proteinExistence type="predicted"/>
<accession>A0A418KGK6</accession>
<evidence type="ECO:0000313" key="1">
    <source>
        <dbReference type="EMBL" id="RIQ11164.1"/>
    </source>
</evidence>
<dbReference type="OrthoDB" id="9789781at2"/>
<sequence>MPPTFTYSQGRSAGLDNRALYGLRDAGLIDPIGRGLYRRADAELVDPTLAEVAARAPAATLCLTSALAEHGLSDAIPPAPHLALPRGQRFPATDGPVSWHAFAPATFGLGRESFAVDSELRLGIYNEERTLVDAFRMRHVVGSDEAYEALRRWVRRRGSQPARLLDLAGHFPRTVTPIRRSLEVLL</sequence>
<dbReference type="AlphaFoldDB" id="A0A418KGK6"/>
<dbReference type="Proteomes" id="UP000284057">
    <property type="component" value="Unassembled WGS sequence"/>
</dbReference>
<reference evidence="1 2" key="1">
    <citation type="submission" date="2018-09" db="EMBL/GenBank/DDBJ databases">
        <title>Isolation, diversity and antifungal activity of actinobacteria from wheat.</title>
        <authorList>
            <person name="Han C."/>
        </authorList>
    </citation>
    <scope>NUCLEOTIDE SEQUENCE [LARGE SCALE GENOMIC DNA]</scope>
    <source>
        <strain evidence="1 2">NEAU-YY265</strain>
    </source>
</reference>
<evidence type="ECO:0000313" key="2">
    <source>
        <dbReference type="Proteomes" id="UP000284057"/>
    </source>
</evidence>
<name>A0A418KGK6_9ACTN</name>
<keyword evidence="2" id="KW-1185">Reference proteome</keyword>
<protein>
    <recommendedName>
        <fullName evidence="3">Transcriptional regulator</fullName>
    </recommendedName>
</protein>